<accession>A0AAD9M2N8</accession>
<dbReference type="PANTHER" id="PTHR34187:SF3">
    <property type="entry name" value="DUF DOMAIN PROTEIN (AFU_ORTHOLOGUE AFUA_6G11150)"/>
    <property type="match status" value="1"/>
</dbReference>
<evidence type="ECO:0000256" key="2">
    <source>
        <dbReference type="ARBA" id="ARBA00022692"/>
    </source>
</evidence>
<protein>
    <recommendedName>
        <fullName evidence="6">DUF202 domain-containing protein</fullName>
    </recommendedName>
</protein>
<comment type="caution">
    <text evidence="7">The sequence shown here is derived from an EMBL/GenBank/DDBJ whole genome shotgun (WGS) entry which is preliminary data.</text>
</comment>
<dbReference type="PANTHER" id="PTHR34187">
    <property type="entry name" value="FGR18P"/>
    <property type="match status" value="1"/>
</dbReference>
<organism evidence="7 8">
    <name type="scientific">Colletotrichum zoysiae</name>
    <dbReference type="NCBI Taxonomy" id="1216348"/>
    <lineage>
        <taxon>Eukaryota</taxon>
        <taxon>Fungi</taxon>
        <taxon>Dikarya</taxon>
        <taxon>Ascomycota</taxon>
        <taxon>Pezizomycotina</taxon>
        <taxon>Sordariomycetes</taxon>
        <taxon>Hypocreomycetidae</taxon>
        <taxon>Glomerellales</taxon>
        <taxon>Glomerellaceae</taxon>
        <taxon>Colletotrichum</taxon>
        <taxon>Colletotrichum graminicola species complex</taxon>
    </lineage>
</organism>
<keyword evidence="2 5" id="KW-0812">Transmembrane</keyword>
<feature type="transmembrane region" description="Helical" evidence="5">
    <location>
        <begin position="111"/>
        <end position="131"/>
    </location>
</feature>
<evidence type="ECO:0000256" key="5">
    <source>
        <dbReference type="SAM" id="Phobius"/>
    </source>
</evidence>
<dbReference type="Proteomes" id="UP001232148">
    <property type="component" value="Unassembled WGS sequence"/>
</dbReference>
<proteinExistence type="predicted"/>
<dbReference type="InterPro" id="IPR052053">
    <property type="entry name" value="IM_YidH-like"/>
</dbReference>
<evidence type="ECO:0000256" key="1">
    <source>
        <dbReference type="ARBA" id="ARBA00004127"/>
    </source>
</evidence>
<comment type="subcellular location">
    <subcellularLocation>
        <location evidence="1">Endomembrane system</location>
        <topology evidence="1">Multi-pass membrane protein</topology>
    </subcellularLocation>
</comment>
<evidence type="ECO:0000313" key="7">
    <source>
        <dbReference type="EMBL" id="KAK2026608.1"/>
    </source>
</evidence>
<keyword evidence="8" id="KW-1185">Reference proteome</keyword>
<feature type="transmembrane region" description="Helical" evidence="5">
    <location>
        <begin position="79"/>
        <end position="96"/>
    </location>
</feature>
<dbReference type="Pfam" id="PF02656">
    <property type="entry name" value="DUF202"/>
    <property type="match status" value="1"/>
</dbReference>
<keyword evidence="3 5" id="KW-1133">Transmembrane helix</keyword>
<dbReference type="AlphaFoldDB" id="A0AAD9M2N8"/>
<sequence length="200" mass="21758">MVSRPDIDDEDLTFHCCAPLRASELLRPVEVGDIGGPGHAGKPTFLAWPIFGPLLFQNETSDARDHCANERTFLSYLRLSVYMSIVAVAIVLSFHLKSEPSPLELRMAKPLGIVFWALSVACLCLGFGNYTKTVNKYSRKTAIVQTGWRTQLVLSIVALSIVGTCVVLLVIARIAAGTREGRPSDDAAAYAAGHVLLMEQ</sequence>
<dbReference type="GO" id="GO:0012505">
    <property type="term" value="C:endomembrane system"/>
    <property type="evidence" value="ECO:0007669"/>
    <property type="project" value="UniProtKB-SubCell"/>
</dbReference>
<dbReference type="EMBL" id="MU842911">
    <property type="protein sequence ID" value="KAK2026608.1"/>
    <property type="molecule type" value="Genomic_DNA"/>
</dbReference>
<dbReference type="InterPro" id="IPR003807">
    <property type="entry name" value="DUF202"/>
</dbReference>
<evidence type="ECO:0000259" key="6">
    <source>
        <dbReference type="Pfam" id="PF02656"/>
    </source>
</evidence>
<gene>
    <name evidence="7" type="ORF">LX32DRAFT_622383</name>
</gene>
<evidence type="ECO:0000313" key="8">
    <source>
        <dbReference type="Proteomes" id="UP001232148"/>
    </source>
</evidence>
<evidence type="ECO:0000256" key="4">
    <source>
        <dbReference type="ARBA" id="ARBA00023136"/>
    </source>
</evidence>
<feature type="domain" description="DUF202" evidence="6">
    <location>
        <begin position="64"/>
        <end position="135"/>
    </location>
</feature>
<name>A0AAD9M2N8_9PEZI</name>
<reference evidence="7" key="1">
    <citation type="submission" date="2021-06" db="EMBL/GenBank/DDBJ databases">
        <title>Comparative genomics, transcriptomics and evolutionary studies reveal genomic signatures of adaptation to plant cell wall in hemibiotrophic fungi.</title>
        <authorList>
            <consortium name="DOE Joint Genome Institute"/>
            <person name="Baroncelli R."/>
            <person name="Diaz J.F."/>
            <person name="Benocci T."/>
            <person name="Peng M."/>
            <person name="Battaglia E."/>
            <person name="Haridas S."/>
            <person name="Andreopoulos W."/>
            <person name="Labutti K."/>
            <person name="Pangilinan J."/>
            <person name="Floch G.L."/>
            <person name="Makela M.R."/>
            <person name="Henrissat B."/>
            <person name="Grigoriev I.V."/>
            <person name="Crouch J.A."/>
            <person name="De Vries R.P."/>
            <person name="Sukno S.A."/>
            <person name="Thon M.R."/>
        </authorList>
    </citation>
    <scope>NUCLEOTIDE SEQUENCE</scope>
    <source>
        <strain evidence="7">MAFF235873</strain>
    </source>
</reference>
<keyword evidence="4 5" id="KW-0472">Membrane</keyword>
<evidence type="ECO:0000256" key="3">
    <source>
        <dbReference type="ARBA" id="ARBA00022989"/>
    </source>
</evidence>
<feature type="transmembrane region" description="Helical" evidence="5">
    <location>
        <begin position="152"/>
        <end position="176"/>
    </location>
</feature>